<comment type="caution">
    <text evidence="2">The sequence shown here is derived from an EMBL/GenBank/DDBJ whole genome shotgun (WGS) entry which is preliminary data.</text>
</comment>
<organism evidence="2 3">
    <name type="scientific">[Myrmecia] bisecta</name>
    <dbReference type="NCBI Taxonomy" id="41462"/>
    <lineage>
        <taxon>Eukaryota</taxon>
        <taxon>Viridiplantae</taxon>
        <taxon>Chlorophyta</taxon>
        <taxon>core chlorophytes</taxon>
        <taxon>Trebouxiophyceae</taxon>
        <taxon>Trebouxiales</taxon>
        <taxon>Trebouxiaceae</taxon>
        <taxon>Myrmecia</taxon>
    </lineage>
</organism>
<name>A0AAW1R7J8_9CHLO</name>
<feature type="compositionally biased region" description="Basic and acidic residues" evidence="1">
    <location>
        <begin position="46"/>
        <end position="55"/>
    </location>
</feature>
<accession>A0AAW1R7J8</accession>
<feature type="region of interest" description="Disordered" evidence="1">
    <location>
        <begin position="29"/>
        <end position="68"/>
    </location>
</feature>
<reference evidence="2 3" key="1">
    <citation type="journal article" date="2024" name="Nat. Commun.">
        <title>Phylogenomics reveals the evolutionary origins of lichenization in chlorophyte algae.</title>
        <authorList>
            <person name="Puginier C."/>
            <person name="Libourel C."/>
            <person name="Otte J."/>
            <person name="Skaloud P."/>
            <person name="Haon M."/>
            <person name="Grisel S."/>
            <person name="Petersen M."/>
            <person name="Berrin J.G."/>
            <person name="Delaux P.M."/>
            <person name="Dal Grande F."/>
            <person name="Keller J."/>
        </authorList>
    </citation>
    <scope>NUCLEOTIDE SEQUENCE [LARGE SCALE GENOMIC DNA]</scope>
    <source>
        <strain evidence="2 3">SAG 2043</strain>
    </source>
</reference>
<sequence length="68" mass="7550">MRPENSGLAPDQFRASRSNIAKRVKIPRCGQHFHQPGTAGPANPRWARDELDPKSRRARKGPEAAGTF</sequence>
<dbReference type="Proteomes" id="UP001489004">
    <property type="component" value="Unassembled WGS sequence"/>
</dbReference>
<evidence type="ECO:0000313" key="3">
    <source>
        <dbReference type="Proteomes" id="UP001489004"/>
    </source>
</evidence>
<evidence type="ECO:0000313" key="2">
    <source>
        <dbReference type="EMBL" id="KAK9829777.1"/>
    </source>
</evidence>
<gene>
    <name evidence="2" type="ORF">WJX72_007858</name>
</gene>
<keyword evidence="3" id="KW-1185">Reference proteome</keyword>
<dbReference type="EMBL" id="JALJOR010000001">
    <property type="protein sequence ID" value="KAK9829777.1"/>
    <property type="molecule type" value="Genomic_DNA"/>
</dbReference>
<protein>
    <submittedName>
        <fullName evidence="2">Uncharacterized protein</fullName>
    </submittedName>
</protein>
<evidence type="ECO:0000256" key="1">
    <source>
        <dbReference type="SAM" id="MobiDB-lite"/>
    </source>
</evidence>
<proteinExistence type="predicted"/>
<dbReference type="AlphaFoldDB" id="A0AAW1R7J8"/>